<evidence type="ECO:0000313" key="1">
    <source>
        <dbReference type="EMBL" id="QXJ28941.1"/>
    </source>
</evidence>
<protein>
    <submittedName>
        <fullName evidence="1">Uncharacterized protein</fullName>
    </submittedName>
</protein>
<reference evidence="1" key="1">
    <citation type="journal article" date="2021" name="Environ. Microbiol.">
        <title>New insights into the diversity and evolution of the archaeal mobilome from three complete genomes of Saccharolobus shibatae.</title>
        <authorList>
            <person name="Medvedeva S."/>
            <person name="Brandt D."/>
            <person name="Cvirkaite-Krupovic V."/>
            <person name="Liu Y."/>
            <person name="Severinov K."/>
            <person name="Ishino S."/>
            <person name="Ishino Y."/>
            <person name="Prangishvili D."/>
            <person name="Kalinowski J."/>
            <person name="Krupovic M."/>
        </authorList>
    </citation>
    <scope>NUCLEOTIDE SEQUENCE</scope>
    <source>
        <strain evidence="1">B12</strain>
    </source>
</reference>
<sequence length="36" mass="4089">MEKEELKIVSVEVINNEVDSAVKAIKDLQDKGKKFL</sequence>
<dbReference type="AlphaFoldDB" id="A0A8F5BPB1"/>
<proteinExistence type="predicted"/>
<dbReference type="KEGG" id="sshi:J5U23_01810"/>
<evidence type="ECO:0000313" key="2">
    <source>
        <dbReference type="Proteomes" id="UP000694018"/>
    </source>
</evidence>
<dbReference type="EMBL" id="CP077717">
    <property type="protein sequence ID" value="QXJ28941.1"/>
    <property type="molecule type" value="Genomic_DNA"/>
</dbReference>
<gene>
    <name evidence="1" type="ORF">J5U23_01810</name>
</gene>
<name>A0A8F5BPB1_SACSH</name>
<accession>A0A8F5BPB1</accession>
<organism evidence="1 2">
    <name type="scientific">Saccharolobus shibatae (strain ATCC 51178 / DSM 5389 / JCM 8931 / NBRC 15437 / B12)</name>
    <name type="common">Sulfolobus shibatae</name>
    <dbReference type="NCBI Taxonomy" id="523848"/>
    <lineage>
        <taxon>Archaea</taxon>
        <taxon>Thermoproteota</taxon>
        <taxon>Thermoprotei</taxon>
        <taxon>Sulfolobales</taxon>
        <taxon>Sulfolobaceae</taxon>
        <taxon>Saccharolobus</taxon>
    </lineage>
</organism>
<dbReference type="Proteomes" id="UP000694018">
    <property type="component" value="Chromosome"/>
</dbReference>